<protein>
    <submittedName>
        <fullName evidence="1">Uncharacterized protein</fullName>
    </submittedName>
</protein>
<keyword evidence="2" id="KW-1185">Reference proteome</keyword>
<dbReference type="AlphaFoldDB" id="A0AAE3KT22"/>
<dbReference type="Proteomes" id="UP001204953">
    <property type="component" value="Unassembled WGS sequence"/>
</dbReference>
<comment type="caution">
    <text evidence="1">The sequence shown here is derived from an EMBL/GenBank/DDBJ whole genome shotgun (WGS) entry which is preliminary data.</text>
</comment>
<sequence>MARCLRHATRSQVISMKRLYPLSIVSPSWTSDAWVGICDRAKHTSEAERLSVI</sequence>
<gene>
    <name evidence="1" type="ORF">NJ959_16670</name>
</gene>
<accession>A0AAE3KT22</accession>
<reference evidence="1" key="1">
    <citation type="submission" date="2022-06" db="EMBL/GenBank/DDBJ databases">
        <title>New cyanobacteria of genus Symplocastrum in benthos of Lake Baikal.</title>
        <authorList>
            <person name="Sorokovikova E."/>
            <person name="Tikhonova I."/>
            <person name="Krasnopeev A."/>
            <person name="Evseev P."/>
            <person name="Gladkikh A."/>
            <person name="Belykh O."/>
        </authorList>
    </citation>
    <scope>NUCLEOTIDE SEQUENCE</scope>
    <source>
        <strain evidence="1">BBK-W-15</strain>
    </source>
</reference>
<name>A0AAE3KT22_9CYAN</name>
<evidence type="ECO:0000313" key="1">
    <source>
        <dbReference type="EMBL" id="MCP2730067.1"/>
    </source>
</evidence>
<evidence type="ECO:0000313" key="2">
    <source>
        <dbReference type="Proteomes" id="UP001204953"/>
    </source>
</evidence>
<organism evidence="1 2">
    <name type="scientific">Limnofasciculus baicalensis BBK-W-15</name>
    <dbReference type="NCBI Taxonomy" id="2699891"/>
    <lineage>
        <taxon>Bacteria</taxon>
        <taxon>Bacillati</taxon>
        <taxon>Cyanobacteriota</taxon>
        <taxon>Cyanophyceae</taxon>
        <taxon>Coleofasciculales</taxon>
        <taxon>Coleofasciculaceae</taxon>
        <taxon>Limnofasciculus</taxon>
        <taxon>Limnofasciculus baicalensis</taxon>
    </lineage>
</organism>
<dbReference type="EMBL" id="JAMZMM010000166">
    <property type="protein sequence ID" value="MCP2730067.1"/>
    <property type="molecule type" value="Genomic_DNA"/>
</dbReference>
<dbReference type="RefSeq" id="WP_254012835.1">
    <property type="nucleotide sequence ID" value="NZ_JAMZMM010000166.1"/>
</dbReference>
<proteinExistence type="predicted"/>